<keyword evidence="2" id="KW-1185">Reference proteome</keyword>
<accession>A0AAV4NSG4</accession>
<protein>
    <submittedName>
        <fullName evidence="1">Uncharacterized protein</fullName>
    </submittedName>
</protein>
<comment type="caution">
    <text evidence="1">The sequence shown here is derived from an EMBL/GenBank/DDBJ whole genome shotgun (WGS) entry which is preliminary data.</text>
</comment>
<evidence type="ECO:0000313" key="2">
    <source>
        <dbReference type="Proteomes" id="UP001054945"/>
    </source>
</evidence>
<organism evidence="1 2">
    <name type="scientific">Caerostris extrusa</name>
    <name type="common">Bark spider</name>
    <name type="synonym">Caerostris bankana</name>
    <dbReference type="NCBI Taxonomy" id="172846"/>
    <lineage>
        <taxon>Eukaryota</taxon>
        <taxon>Metazoa</taxon>
        <taxon>Ecdysozoa</taxon>
        <taxon>Arthropoda</taxon>
        <taxon>Chelicerata</taxon>
        <taxon>Arachnida</taxon>
        <taxon>Araneae</taxon>
        <taxon>Araneomorphae</taxon>
        <taxon>Entelegynae</taxon>
        <taxon>Araneoidea</taxon>
        <taxon>Araneidae</taxon>
        <taxon>Caerostris</taxon>
    </lineage>
</organism>
<dbReference type="Proteomes" id="UP001054945">
    <property type="component" value="Unassembled WGS sequence"/>
</dbReference>
<reference evidence="1 2" key="1">
    <citation type="submission" date="2021-06" db="EMBL/GenBank/DDBJ databases">
        <title>Caerostris extrusa draft genome.</title>
        <authorList>
            <person name="Kono N."/>
            <person name="Arakawa K."/>
        </authorList>
    </citation>
    <scope>NUCLEOTIDE SEQUENCE [LARGE SCALE GENOMIC DNA]</scope>
</reference>
<proteinExistence type="predicted"/>
<evidence type="ECO:0000313" key="1">
    <source>
        <dbReference type="EMBL" id="GIX87225.1"/>
    </source>
</evidence>
<sequence>MGGGHLLRAENVCRLFRRPTERSVYRVVYRICRVRWWVFLFYLGGLSTDGPVPVVEGVHSPSLESKKREVGGAGFVYLSNRIHNHRLVLHSLKRSKVLSHRTTLMYAQGLLPWSLDTGATRHCSC</sequence>
<dbReference type="AlphaFoldDB" id="A0AAV4NSG4"/>
<dbReference type="EMBL" id="BPLR01003663">
    <property type="protein sequence ID" value="GIX87225.1"/>
    <property type="molecule type" value="Genomic_DNA"/>
</dbReference>
<name>A0AAV4NSG4_CAEEX</name>
<gene>
    <name evidence="1" type="ORF">CEXT_94651</name>
</gene>